<keyword evidence="1" id="KW-0812">Transmembrane</keyword>
<organism evidence="2">
    <name type="scientific">Rhizophora mucronata</name>
    <name type="common">Asiatic mangrove</name>
    <dbReference type="NCBI Taxonomy" id="61149"/>
    <lineage>
        <taxon>Eukaryota</taxon>
        <taxon>Viridiplantae</taxon>
        <taxon>Streptophyta</taxon>
        <taxon>Embryophyta</taxon>
        <taxon>Tracheophyta</taxon>
        <taxon>Spermatophyta</taxon>
        <taxon>Magnoliopsida</taxon>
        <taxon>eudicotyledons</taxon>
        <taxon>Gunneridae</taxon>
        <taxon>Pentapetalae</taxon>
        <taxon>rosids</taxon>
        <taxon>fabids</taxon>
        <taxon>Malpighiales</taxon>
        <taxon>Rhizophoraceae</taxon>
        <taxon>Rhizophora</taxon>
    </lineage>
</organism>
<accession>A0A2P2KM41</accession>
<dbReference type="EMBL" id="GGEC01026304">
    <property type="protein sequence ID" value="MBX06788.1"/>
    <property type="molecule type" value="Transcribed_RNA"/>
</dbReference>
<dbReference type="AlphaFoldDB" id="A0A2P2KM41"/>
<protein>
    <submittedName>
        <fullName evidence="2">Uncharacterized protein</fullName>
    </submittedName>
</protein>
<evidence type="ECO:0000313" key="2">
    <source>
        <dbReference type="EMBL" id="MBX06788.1"/>
    </source>
</evidence>
<feature type="transmembrane region" description="Helical" evidence="1">
    <location>
        <begin position="15"/>
        <end position="39"/>
    </location>
</feature>
<keyword evidence="1" id="KW-1133">Transmembrane helix</keyword>
<proteinExistence type="predicted"/>
<evidence type="ECO:0000256" key="1">
    <source>
        <dbReference type="SAM" id="Phobius"/>
    </source>
</evidence>
<name>A0A2P2KM41_RHIMU</name>
<sequence>MGKPFDNNYAISMPYLISTLTIIMLFSHLISYLYSFLYYSVPLPLKDFYTSFVLNSHKAYFQRNTLSAAKWQSQVHHNINTIQIICFHEFQDHGTPSKYTSI</sequence>
<keyword evidence="1" id="KW-0472">Membrane</keyword>
<reference evidence="2" key="1">
    <citation type="submission" date="2018-02" db="EMBL/GenBank/DDBJ databases">
        <title>Rhizophora mucronata_Transcriptome.</title>
        <authorList>
            <person name="Meera S.P."/>
            <person name="Sreeshan A."/>
            <person name="Augustine A."/>
        </authorList>
    </citation>
    <scope>NUCLEOTIDE SEQUENCE</scope>
    <source>
        <tissue evidence="2">Leaf</tissue>
    </source>
</reference>